<evidence type="ECO:0000259" key="1">
    <source>
        <dbReference type="Pfam" id="PF13360"/>
    </source>
</evidence>
<comment type="caution">
    <text evidence="2">The sequence shown here is derived from an EMBL/GenBank/DDBJ whole genome shotgun (WGS) entry which is preliminary data.</text>
</comment>
<evidence type="ECO:0000313" key="3">
    <source>
        <dbReference type="Proteomes" id="UP000587527"/>
    </source>
</evidence>
<dbReference type="Pfam" id="PF13360">
    <property type="entry name" value="PQQ_2"/>
    <property type="match status" value="1"/>
</dbReference>
<dbReference type="InterPro" id="IPR011047">
    <property type="entry name" value="Quinoprotein_ADH-like_sf"/>
</dbReference>
<keyword evidence="3" id="KW-1185">Reference proteome</keyword>
<evidence type="ECO:0000313" key="2">
    <source>
        <dbReference type="EMBL" id="MBB5872413.1"/>
    </source>
</evidence>
<reference evidence="2 3" key="1">
    <citation type="submission" date="2020-08" db="EMBL/GenBank/DDBJ databases">
        <title>Sequencing the genomes of 1000 actinobacteria strains.</title>
        <authorList>
            <person name="Klenk H.-P."/>
        </authorList>
    </citation>
    <scope>NUCLEOTIDE SEQUENCE [LARGE SCALE GENOMIC DNA]</scope>
    <source>
        <strain evidence="2 3">DSM 45362</strain>
    </source>
</reference>
<proteinExistence type="predicted"/>
<feature type="domain" description="Pyrrolo-quinoline quinone repeat" evidence="1">
    <location>
        <begin position="220"/>
        <end position="361"/>
    </location>
</feature>
<dbReference type="EMBL" id="JACHMN010000003">
    <property type="protein sequence ID" value="MBB5872413.1"/>
    <property type="molecule type" value="Genomic_DNA"/>
</dbReference>
<dbReference type="InterPro" id="IPR015943">
    <property type="entry name" value="WD40/YVTN_repeat-like_dom_sf"/>
</dbReference>
<name>A0A841BZU8_9ACTN</name>
<dbReference type="RefSeq" id="WP_184842019.1">
    <property type="nucleotide sequence ID" value="NZ_JACHMN010000003.1"/>
</dbReference>
<dbReference type="Proteomes" id="UP000587527">
    <property type="component" value="Unassembled WGS sequence"/>
</dbReference>
<dbReference type="SUPFAM" id="SSF50998">
    <property type="entry name" value="Quinoprotein alcohol dehydrogenase-like"/>
    <property type="match status" value="1"/>
</dbReference>
<dbReference type="AlphaFoldDB" id="A0A841BZU8"/>
<accession>A0A841BZU8</accession>
<sequence>MDVPDATPIELGQPSYTERLAVGDDRPLTSWRAPFAVAAAVLLVLLSGSVPVSTQQRPQTALTVPYPYSIKMVGNLAIIASDGWIQARELPGQQVLWQRPAEINSLVRAVVGDLVIVSHLQGRAAQRGEAYTVALDLVTGIPRWEHPGEVVIARPELPAIILFDATRSDAESPRASPAQLISVGRASGVEKWSVAVAALDTPVFPPEGSAAPVAFVSPAGGVRLIDPTTGIVTSPRGHVDPSFLGGYVKDGILVANQGEATGGGATVAYELVTLTEVWRRPLDPSRINQVVPSTDVAIATEINMVEAIDGWTGTRQWRRDMQFESLLALPDGEALVVGRELDADRLPGPAAIFRARDGARLAVLDLWSVVGLRGGEVLVLRQADGPGLRTWLGWVDLAAGRVSATDLLDGLEPGAECAVDGDWLLCRQVATRTMLVFRL</sequence>
<gene>
    <name evidence="2" type="ORF">F4553_005847</name>
</gene>
<dbReference type="Gene3D" id="2.130.10.10">
    <property type="entry name" value="YVTN repeat-like/Quinoprotein amine dehydrogenase"/>
    <property type="match status" value="1"/>
</dbReference>
<organism evidence="2 3">
    <name type="scientific">Allocatelliglobosispora scoriae</name>
    <dbReference type="NCBI Taxonomy" id="643052"/>
    <lineage>
        <taxon>Bacteria</taxon>
        <taxon>Bacillati</taxon>
        <taxon>Actinomycetota</taxon>
        <taxon>Actinomycetes</taxon>
        <taxon>Micromonosporales</taxon>
        <taxon>Micromonosporaceae</taxon>
        <taxon>Allocatelliglobosispora</taxon>
    </lineage>
</organism>
<dbReference type="InterPro" id="IPR002372">
    <property type="entry name" value="PQQ_rpt_dom"/>
</dbReference>
<protein>
    <recommendedName>
        <fullName evidence="1">Pyrrolo-quinoline quinone repeat domain-containing protein</fullName>
    </recommendedName>
</protein>